<feature type="compositionally biased region" description="Gly residues" evidence="1">
    <location>
        <begin position="1"/>
        <end position="10"/>
    </location>
</feature>
<organism evidence="2 3">
    <name type="scientific">Portunus trituberculatus</name>
    <name type="common">Swimming crab</name>
    <name type="synonym">Neptunus trituberculatus</name>
    <dbReference type="NCBI Taxonomy" id="210409"/>
    <lineage>
        <taxon>Eukaryota</taxon>
        <taxon>Metazoa</taxon>
        <taxon>Ecdysozoa</taxon>
        <taxon>Arthropoda</taxon>
        <taxon>Crustacea</taxon>
        <taxon>Multicrustacea</taxon>
        <taxon>Malacostraca</taxon>
        <taxon>Eumalacostraca</taxon>
        <taxon>Eucarida</taxon>
        <taxon>Decapoda</taxon>
        <taxon>Pleocyemata</taxon>
        <taxon>Brachyura</taxon>
        <taxon>Eubrachyura</taxon>
        <taxon>Portunoidea</taxon>
        <taxon>Portunidae</taxon>
        <taxon>Portuninae</taxon>
        <taxon>Portunus</taxon>
    </lineage>
</organism>
<name>A0A5B7J7X3_PORTR</name>
<dbReference type="EMBL" id="VSRR010084819">
    <property type="protein sequence ID" value="MPC90563.1"/>
    <property type="molecule type" value="Genomic_DNA"/>
</dbReference>
<protein>
    <submittedName>
        <fullName evidence="2">Uncharacterized protein</fullName>
    </submittedName>
</protein>
<evidence type="ECO:0000313" key="3">
    <source>
        <dbReference type="Proteomes" id="UP000324222"/>
    </source>
</evidence>
<gene>
    <name evidence="2" type="ORF">E2C01_085556</name>
</gene>
<keyword evidence="3" id="KW-1185">Reference proteome</keyword>
<dbReference type="AlphaFoldDB" id="A0A5B7J7X3"/>
<feature type="region of interest" description="Disordered" evidence="1">
    <location>
        <begin position="1"/>
        <end position="29"/>
    </location>
</feature>
<accession>A0A5B7J7X3</accession>
<evidence type="ECO:0000313" key="2">
    <source>
        <dbReference type="EMBL" id="MPC90563.1"/>
    </source>
</evidence>
<evidence type="ECO:0000256" key="1">
    <source>
        <dbReference type="SAM" id="MobiDB-lite"/>
    </source>
</evidence>
<reference evidence="2 3" key="1">
    <citation type="submission" date="2019-05" db="EMBL/GenBank/DDBJ databases">
        <title>Another draft genome of Portunus trituberculatus and its Hox gene families provides insights of decapod evolution.</title>
        <authorList>
            <person name="Jeong J.-H."/>
            <person name="Song I."/>
            <person name="Kim S."/>
            <person name="Choi T."/>
            <person name="Kim D."/>
            <person name="Ryu S."/>
            <person name="Kim W."/>
        </authorList>
    </citation>
    <scope>NUCLEOTIDE SEQUENCE [LARGE SCALE GENOMIC DNA]</scope>
    <source>
        <tissue evidence="2">Muscle</tissue>
    </source>
</reference>
<dbReference type="Proteomes" id="UP000324222">
    <property type="component" value="Unassembled WGS sequence"/>
</dbReference>
<comment type="caution">
    <text evidence="2">The sequence shown here is derived from an EMBL/GenBank/DDBJ whole genome shotgun (WGS) entry which is preliminary data.</text>
</comment>
<proteinExistence type="predicted"/>
<sequence length="91" mass="9774">MEGGGSGGGAAQNHSSSRSHTGRNAGRILKESLKALQQNTPVRQGRFLRPSHASFCPQKVSSRRALHHASPPSLVQGKVFYAHSGANAWEW</sequence>